<evidence type="ECO:0000313" key="4">
    <source>
        <dbReference type="Proteomes" id="UP000499080"/>
    </source>
</evidence>
<dbReference type="Proteomes" id="UP000499080">
    <property type="component" value="Unassembled WGS sequence"/>
</dbReference>
<evidence type="ECO:0000256" key="1">
    <source>
        <dbReference type="SAM" id="Coils"/>
    </source>
</evidence>
<feature type="coiled-coil region" evidence="1">
    <location>
        <begin position="45"/>
        <end position="104"/>
    </location>
</feature>
<sequence>MVNTRLQTKMAQCTDLLAMLAELKKSMHAGHEDMRSMRAGQEEMKDRFRTRHERIEQKMEQGQEEMKRVQEEIIKVQEEIKNQFKGVHGEIEEVQRKNEEVEDKVQGKISFLEKRISDLYIRPNIILEYPELLDIRRSNVMDCFQSPIQRCELCEPMGLLCESQ</sequence>
<dbReference type="AlphaFoldDB" id="A0A4Y2IB48"/>
<evidence type="ECO:0000313" key="3">
    <source>
        <dbReference type="EMBL" id="GBM74903.1"/>
    </source>
</evidence>
<dbReference type="EMBL" id="BGPR01002524">
    <property type="protein sequence ID" value="GBM74900.1"/>
    <property type="molecule type" value="Genomic_DNA"/>
</dbReference>
<keyword evidence="1" id="KW-0175">Coiled coil</keyword>
<organism evidence="3 4">
    <name type="scientific">Araneus ventricosus</name>
    <name type="common">Orbweaver spider</name>
    <name type="synonym">Epeira ventricosa</name>
    <dbReference type="NCBI Taxonomy" id="182803"/>
    <lineage>
        <taxon>Eukaryota</taxon>
        <taxon>Metazoa</taxon>
        <taxon>Ecdysozoa</taxon>
        <taxon>Arthropoda</taxon>
        <taxon>Chelicerata</taxon>
        <taxon>Arachnida</taxon>
        <taxon>Araneae</taxon>
        <taxon>Araneomorphae</taxon>
        <taxon>Entelegynae</taxon>
        <taxon>Araneoidea</taxon>
        <taxon>Araneidae</taxon>
        <taxon>Araneus</taxon>
    </lineage>
</organism>
<name>A0A4Y2IB48_ARAVE</name>
<evidence type="ECO:0000313" key="2">
    <source>
        <dbReference type="EMBL" id="GBM74900.1"/>
    </source>
</evidence>
<proteinExistence type="predicted"/>
<reference evidence="3 4" key="1">
    <citation type="journal article" date="2019" name="Sci. Rep.">
        <title>Orb-weaving spider Araneus ventricosus genome elucidates the spidroin gene catalogue.</title>
        <authorList>
            <person name="Kono N."/>
            <person name="Nakamura H."/>
            <person name="Ohtoshi R."/>
            <person name="Moran D.A.P."/>
            <person name="Shinohara A."/>
            <person name="Yoshida Y."/>
            <person name="Fujiwara M."/>
            <person name="Mori M."/>
            <person name="Tomita M."/>
            <person name="Arakawa K."/>
        </authorList>
    </citation>
    <scope>NUCLEOTIDE SEQUENCE [LARGE SCALE GENOMIC DNA]</scope>
</reference>
<dbReference type="EMBL" id="BGPR01002525">
    <property type="protein sequence ID" value="GBM74903.1"/>
    <property type="molecule type" value="Genomic_DNA"/>
</dbReference>
<comment type="caution">
    <text evidence="3">The sequence shown here is derived from an EMBL/GenBank/DDBJ whole genome shotgun (WGS) entry which is preliminary data.</text>
</comment>
<gene>
    <name evidence="3" type="ORF">AVEN_152048_1</name>
    <name evidence="2" type="ORF">AVEN_161489_1</name>
</gene>
<dbReference type="SUPFAM" id="SSF58100">
    <property type="entry name" value="Bacterial hemolysins"/>
    <property type="match status" value="1"/>
</dbReference>
<keyword evidence="4" id="KW-1185">Reference proteome</keyword>
<accession>A0A4Y2IB48</accession>
<protein>
    <submittedName>
        <fullName evidence="3">Uncharacterized protein</fullName>
    </submittedName>
</protein>